<accession>A0A9D1RGG3</accession>
<dbReference type="InterPro" id="IPR013954">
    <property type="entry name" value="PNK3P"/>
</dbReference>
<dbReference type="InterPro" id="IPR023214">
    <property type="entry name" value="HAD_sf"/>
</dbReference>
<keyword evidence="12" id="KW-0862">Zinc</keyword>
<feature type="active site" description="Proton donor" evidence="10">
    <location>
        <position position="13"/>
    </location>
</feature>
<evidence type="ECO:0000256" key="4">
    <source>
        <dbReference type="ARBA" id="ARBA00022490"/>
    </source>
</evidence>
<dbReference type="Pfam" id="PF08645">
    <property type="entry name" value="PNK3P"/>
    <property type="match status" value="1"/>
</dbReference>
<evidence type="ECO:0000256" key="6">
    <source>
        <dbReference type="ARBA" id="ARBA00022801"/>
    </source>
</evidence>
<feature type="site" description="Stabilizes the phosphoryl group" evidence="11">
    <location>
        <position position="108"/>
    </location>
</feature>
<comment type="cofactor">
    <cofactor evidence="12">
        <name>Zn(2+)</name>
        <dbReference type="ChEBI" id="CHEBI:29105"/>
    </cofactor>
</comment>
<comment type="subunit">
    <text evidence="3">Monomer.</text>
</comment>
<dbReference type="SUPFAM" id="SSF56784">
    <property type="entry name" value="HAD-like"/>
    <property type="match status" value="1"/>
</dbReference>
<evidence type="ECO:0000256" key="12">
    <source>
        <dbReference type="PIRSR" id="PIRSR004682-4"/>
    </source>
</evidence>
<comment type="cofactor">
    <cofactor evidence="1 12">
        <name>Mg(2+)</name>
        <dbReference type="ChEBI" id="CHEBI:18420"/>
    </cofactor>
</comment>
<dbReference type="NCBIfam" id="TIGR01662">
    <property type="entry name" value="HAD-SF-IIIA"/>
    <property type="match status" value="1"/>
</dbReference>
<dbReference type="PIRSF" id="PIRSF004682">
    <property type="entry name" value="GmhB"/>
    <property type="match status" value="1"/>
</dbReference>
<dbReference type="InterPro" id="IPR036412">
    <property type="entry name" value="HAD-like_sf"/>
</dbReference>
<comment type="similarity">
    <text evidence="9">Belongs to the gmhB family.</text>
</comment>
<comment type="subcellular location">
    <subcellularLocation>
        <location evidence="2 9">Cytoplasm</location>
    </subcellularLocation>
</comment>
<evidence type="ECO:0000256" key="5">
    <source>
        <dbReference type="ARBA" id="ARBA00022723"/>
    </source>
</evidence>
<dbReference type="NCBIfam" id="TIGR01656">
    <property type="entry name" value="Histidinol-ppas"/>
    <property type="match status" value="1"/>
</dbReference>
<feature type="binding site" evidence="12">
    <location>
        <position position="134"/>
    </location>
    <ligand>
        <name>Mg(2+)</name>
        <dbReference type="ChEBI" id="CHEBI:18420"/>
    </ligand>
</feature>
<keyword evidence="6 9" id="KW-0378">Hydrolase</keyword>
<reference evidence="13" key="2">
    <citation type="submission" date="2021-04" db="EMBL/GenBank/DDBJ databases">
        <authorList>
            <person name="Gilroy R."/>
        </authorList>
    </citation>
    <scope>NUCLEOTIDE SEQUENCE</scope>
    <source>
        <strain evidence="13">Gambia16-930</strain>
    </source>
</reference>
<reference evidence="13" key="1">
    <citation type="journal article" date="2021" name="PeerJ">
        <title>Extensive microbial diversity within the chicken gut microbiome revealed by metagenomics and culture.</title>
        <authorList>
            <person name="Gilroy R."/>
            <person name="Ravi A."/>
            <person name="Getino M."/>
            <person name="Pursley I."/>
            <person name="Horton D.L."/>
            <person name="Alikhan N.F."/>
            <person name="Baker D."/>
            <person name="Gharbi K."/>
            <person name="Hall N."/>
            <person name="Watson M."/>
            <person name="Adriaenssens E.M."/>
            <person name="Foster-Nyarko E."/>
            <person name="Jarju S."/>
            <person name="Secka A."/>
            <person name="Antonio M."/>
            <person name="Oren A."/>
            <person name="Chaudhuri R.R."/>
            <person name="La Ragione R."/>
            <person name="Hildebrand F."/>
            <person name="Pallen M.J."/>
        </authorList>
    </citation>
    <scope>NUCLEOTIDE SEQUENCE</scope>
    <source>
        <strain evidence="13">Gambia16-930</strain>
    </source>
</reference>
<dbReference type="GO" id="GO:0005737">
    <property type="term" value="C:cytoplasm"/>
    <property type="evidence" value="ECO:0007669"/>
    <property type="project" value="UniProtKB-SubCell"/>
</dbReference>
<dbReference type="InterPro" id="IPR004446">
    <property type="entry name" value="Heptose_bisP_phosphatase"/>
</dbReference>
<feature type="binding site" evidence="12">
    <location>
        <position position="96"/>
    </location>
    <ligand>
        <name>Zn(2+)</name>
        <dbReference type="ChEBI" id="CHEBI:29105"/>
    </ligand>
</feature>
<dbReference type="InterPro" id="IPR006549">
    <property type="entry name" value="HAD-SF_hydro_IIIA"/>
</dbReference>
<proteinExistence type="inferred from homology"/>
<dbReference type="GO" id="GO:0005975">
    <property type="term" value="P:carbohydrate metabolic process"/>
    <property type="evidence" value="ECO:0007669"/>
    <property type="project" value="InterPro"/>
</dbReference>
<comment type="caution">
    <text evidence="13">The sequence shown here is derived from an EMBL/GenBank/DDBJ whole genome shotgun (WGS) entry which is preliminary data.</text>
</comment>
<sequence length="186" mass="21609">MRKMTDCKTLFLDRDGVINVRKMDGYITKPEEFVFMDGVLEAFTMFSRMFETIVVVTNQQGIGKGLMSEDDFEKVTRKMTDEINARSGRVDGIFHCPYLARENHFTRKPSVGMGLQARKRFKNIRFKDSIMIGDSLSDVVFGKHLGMYTVHIAPDAEQARMHPRLIDMRFDSLLEFAKYFQDEKKI</sequence>
<feature type="active site" description="Proton donor" evidence="10">
    <location>
        <position position="15"/>
    </location>
</feature>
<dbReference type="Proteomes" id="UP000824267">
    <property type="component" value="Unassembled WGS sequence"/>
</dbReference>
<feature type="binding site" evidence="12">
    <location>
        <position position="13"/>
    </location>
    <ligand>
        <name>Mg(2+)</name>
        <dbReference type="ChEBI" id="CHEBI:18420"/>
    </ligand>
</feature>
<protein>
    <recommendedName>
        <fullName evidence="8 9">D,D-heptose 1,7-bisphosphate phosphatase</fullName>
        <ecNumber evidence="9">3.1.3.-</ecNumber>
    </recommendedName>
</protein>
<dbReference type="EMBL" id="DXGG01000105">
    <property type="protein sequence ID" value="HIW87234.1"/>
    <property type="molecule type" value="Genomic_DNA"/>
</dbReference>
<gene>
    <name evidence="13" type="ORF">IAC47_03045</name>
</gene>
<evidence type="ECO:0000256" key="9">
    <source>
        <dbReference type="PIRNR" id="PIRNR004682"/>
    </source>
</evidence>
<evidence type="ECO:0000256" key="10">
    <source>
        <dbReference type="PIRSR" id="PIRSR004682-1"/>
    </source>
</evidence>
<evidence type="ECO:0000256" key="3">
    <source>
        <dbReference type="ARBA" id="ARBA00011245"/>
    </source>
</evidence>
<dbReference type="EC" id="3.1.3.-" evidence="9"/>
<dbReference type="InterPro" id="IPR006543">
    <property type="entry name" value="Histidinol-phos"/>
</dbReference>
<feature type="site" description="Contributes to substrate recognition" evidence="11">
    <location>
        <position position="107"/>
    </location>
</feature>
<keyword evidence="4 9" id="KW-0963">Cytoplasm</keyword>
<feature type="site" description="Stabilizes the phosphoryl group" evidence="11">
    <location>
        <position position="57"/>
    </location>
</feature>
<feature type="binding site" evidence="12">
    <location>
        <position position="15"/>
    </location>
    <ligand>
        <name>Mg(2+)</name>
        <dbReference type="ChEBI" id="CHEBI:18420"/>
    </ligand>
</feature>
<evidence type="ECO:0000313" key="14">
    <source>
        <dbReference type="Proteomes" id="UP000824267"/>
    </source>
</evidence>
<dbReference type="PANTHER" id="PTHR42891">
    <property type="entry name" value="D-GLYCERO-BETA-D-MANNO-HEPTOSE-1,7-BISPHOSPHATE 7-PHOSPHATASE"/>
    <property type="match status" value="1"/>
</dbReference>
<keyword evidence="7 9" id="KW-0119">Carbohydrate metabolism</keyword>
<evidence type="ECO:0000256" key="8">
    <source>
        <dbReference type="ARBA" id="ARBA00031828"/>
    </source>
</evidence>
<name>A0A9D1RGG3_9BACT</name>
<evidence type="ECO:0000256" key="2">
    <source>
        <dbReference type="ARBA" id="ARBA00004496"/>
    </source>
</evidence>
<evidence type="ECO:0000256" key="1">
    <source>
        <dbReference type="ARBA" id="ARBA00001946"/>
    </source>
</evidence>
<evidence type="ECO:0000313" key="13">
    <source>
        <dbReference type="EMBL" id="HIW87234.1"/>
    </source>
</evidence>
<keyword evidence="12" id="KW-0460">Magnesium</keyword>
<dbReference type="PANTHER" id="PTHR42891:SF1">
    <property type="entry name" value="D-GLYCERO-BETA-D-MANNO-HEPTOSE-1,7-BISPHOSPHATE 7-PHOSPHATASE"/>
    <property type="match status" value="1"/>
</dbReference>
<organism evidence="13 14">
    <name type="scientific">Candidatus Onthomorpha intestinigallinarum</name>
    <dbReference type="NCBI Taxonomy" id="2840880"/>
    <lineage>
        <taxon>Bacteria</taxon>
        <taxon>Pseudomonadati</taxon>
        <taxon>Bacteroidota</taxon>
        <taxon>Bacteroidia</taxon>
        <taxon>Bacteroidales</taxon>
        <taxon>Candidatus Onthomorpha</taxon>
    </lineage>
</organism>
<evidence type="ECO:0000256" key="11">
    <source>
        <dbReference type="PIRSR" id="PIRSR004682-3"/>
    </source>
</evidence>
<dbReference type="AlphaFoldDB" id="A0A9D1RGG3"/>
<keyword evidence="5 12" id="KW-0479">Metal-binding</keyword>
<dbReference type="Gene3D" id="3.40.50.1000">
    <property type="entry name" value="HAD superfamily/HAD-like"/>
    <property type="match status" value="1"/>
</dbReference>
<dbReference type="GO" id="GO:0046872">
    <property type="term" value="F:metal ion binding"/>
    <property type="evidence" value="ECO:0007669"/>
    <property type="project" value="UniProtKB-KW"/>
</dbReference>
<evidence type="ECO:0000256" key="7">
    <source>
        <dbReference type="ARBA" id="ARBA00023277"/>
    </source>
</evidence>
<dbReference type="GO" id="GO:0016791">
    <property type="term" value="F:phosphatase activity"/>
    <property type="evidence" value="ECO:0007669"/>
    <property type="project" value="InterPro"/>
</dbReference>